<dbReference type="SUPFAM" id="SSF48576">
    <property type="entry name" value="Terpenoid synthases"/>
    <property type="match status" value="1"/>
</dbReference>
<organism evidence="1">
    <name type="scientific">Photinus pyralis</name>
    <name type="common">Common eastern firefly</name>
    <name type="synonym">Lampyris pyralis</name>
    <dbReference type="NCBI Taxonomy" id="7054"/>
    <lineage>
        <taxon>Eukaryota</taxon>
        <taxon>Metazoa</taxon>
        <taxon>Ecdysozoa</taxon>
        <taxon>Arthropoda</taxon>
        <taxon>Hexapoda</taxon>
        <taxon>Insecta</taxon>
        <taxon>Pterygota</taxon>
        <taxon>Neoptera</taxon>
        <taxon>Endopterygota</taxon>
        <taxon>Coleoptera</taxon>
        <taxon>Polyphaga</taxon>
        <taxon>Elateriformia</taxon>
        <taxon>Elateroidea</taxon>
        <taxon>Lampyridae</taxon>
        <taxon>Lampyrinae</taxon>
        <taxon>Photinus</taxon>
    </lineage>
</organism>
<reference evidence="1" key="1">
    <citation type="journal article" date="2016" name="Sci. Rep.">
        <title>Molecular characterization of firefly nuptial gifts: a multi-omics approach sheds light on postcopulatory sexual selection.</title>
        <authorList>
            <person name="Al-Wathiqui N."/>
            <person name="Fallon T.R."/>
            <person name="South A."/>
            <person name="Weng J.K."/>
            <person name="Lewis S.M."/>
        </authorList>
    </citation>
    <scope>NUCLEOTIDE SEQUENCE</scope>
</reference>
<name>A0A1Y1MMC4_PHOPY</name>
<dbReference type="EMBL" id="GEZM01027131">
    <property type="protein sequence ID" value="JAV86821.1"/>
    <property type="molecule type" value="Transcribed_RNA"/>
</dbReference>
<dbReference type="AlphaFoldDB" id="A0A1Y1MMC4"/>
<evidence type="ECO:0008006" key="2">
    <source>
        <dbReference type="Google" id="ProtNLM"/>
    </source>
</evidence>
<accession>A0A1Y1MMC4</accession>
<proteinExistence type="predicted"/>
<protein>
    <recommendedName>
        <fullName evidence="2">Terpene synthase</fullName>
    </recommendedName>
</protein>
<sequence>MEFRYSEIVIPHLYQTHGLANGIPLRRHRNSSNEMKGALRAQNDWHKHVMPIENYHGGLGEDFSFIRVTVPECLPERLEIISYANEYAFLYDDVMEKLHPEKQSFATRDILETFERNILDRRVDARTRPEKRLQAQILSEMMGIDPERAIVTMKAWATFVQLASRARSAPIKTLAEYIPARVIDAGELIWFGTLTFGMALTIPEDEYRQCMELARPGYIVLGLTNDVYSWEKERAAAEKAGQDHVFNAVWVVMKERSVGEAEAKQICRDEIGHYLRAFCSVVDNTNKDCSLSKDTRAYIEAVKWSCSGNLVWSIYCPRYNDWE</sequence>
<dbReference type="InterPro" id="IPR008949">
    <property type="entry name" value="Isoprenoid_synthase_dom_sf"/>
</dbReference>
<dbReference type="Pfam" id="PF19086">
    <property type="entry name" value="Terpene_syn_C_2"/>
    <property type="match status" value="1"/>
</dbReference>
<dbReference type="Gene3D" id="1.10.600.10">
    <property type="entry name" value="Farnesyl Diphosphate Synthase"/>
    <property type="match status" value="1"/>
</dbReference>
<evidence type="ECO:0000313" key="1">
    <source>
        <dbReference type="EMBL" id="JAV86821.1"/>
    </source>
</evidence>